<keyword evidence="2" id="KW-0812">Transmembrane</keyword>
<sequence>MTRFHDVLDAIAQEAPPVDLAERTIGAARRRRSRTLASVAAVVLVVGGGGAALVTSGGVAGFDVYRGPGSGSTTGSSVFDGGISVSGVLPARGVGPVRFAYLDWCGLGWKPGFDASTLAPQCAHWRVVTRDGNTYELPDAVGVYTEQTSQSPANNAAPLTVSQDGRRIAYYSEKDEAFVVRDLESGRTWPVPRKLTRSSLVKWGGTVVLSPSGRYAAVSSGPEKPGVLFDTAEGASRPMTAGWWPRNVSDDGDLLSTLNIDQIMVTPLAGEPSQARLPEKLTRWTGALAGDGRTVATFTGGGVENPRAAPGRSGEAPRRPAEEITTFDAASGEVLSSVLLRGAPEGFLPSGPMVWAGEYEVLVGGTAAPSAGAPADAPSTGAPEDADATGAPADADAPARVGVTTYAVDVRTGEVRQIASYWVRGHIARLAIPGM</sequence>
<dbReference type="InterPro" id="IPR011044">
    <property type="entry name" value="Quino_amine_DH_bsu"/>
</dbReference>
<evidence type="ECO:0000313" key="3">
    <source>
        <dbReference type="EMBL" id="MFC4529983.1"/>
    </source>
</evidence>
<feature type="region of interest" description="Disordered" evidence="1">
    <location>
        <begin position="369"/>
        <end position="396"/>
    </location>
</feature>
<gene>
    <name evidence="3" type="ORF">ACFO60_04330</name>
</gene>
<evidence type="ECO:0008006" key="5">
    <source>
        <dbReference type="Google" id="ProtNLM"/>
    </source>
</evidence>
<dbReference type="SUPFAM" id="SSF50969">
    <property type="entry name" value="YVTN repeat-like/Quinoprotein amine dehydrogenase"/>
    <property type="match status" value="1"/>
</dbReference>
<name>A0ABV9CA64_9ACTN</name>
<comment type="caution">
    <text evidence="3">The sequence shown here is derived from an EMBL/GenBank/DDBJ whole genome shotgun (WGS) entry which is preliminary data.</text>
</comment>
<proteinExistence type="predicted"/>
<keyword evidence="2" id="KW-1133">Transmembrane helix</keyword>
<evidence type="ECO:0000256" key="2">
    <source>
        <dbReference type="SAM" id="Phobius"/>
    </source>
</evidence>
<organism evidence="3 4">
    <name type="scientific">Sphaerisporangium dianthi</name>
    <dbReference type="NCBI Taxonomy" id="1436120"/>
    <lineage>
        <taxon>Bacteria</taxon>
        <taxon>Bacillati</taxon>
        <taxon>Actinomycetota</taxon>
        <taxon>Actinomycetes</taxon>
        <taxon>Streptosporangiales</taxon>
        <taxon>Streptosporangiaceae</taxon>
        <taxon>Sphaerisporangium</taxon>
    </lineage>
</organism>
<feature type="transmembrane region" description="Helical" evidence="2">
    <location>
        <begin position="39"/>
        <end position="62"/>
    </location>
</feature>
<protein>
    <recommendedName>
        <fullName evidence="5">WD40 repeat domain-containing protein</fullName>
    </recommendedName>
</protein>
<dbReference type="RefSeq" id="WP_380837168.1">
    <property type="nucleotide sequence ID" value="NZ_JBHSFP010000002.1"/>
</dbReference>
<accession>A0ABV9CA64</accession>
<dbReference type="Proteomes" id="UP001596004">
    <property type="component" value="Unassembled WGS sequence"/>
</dbReference>
<evidence type="ECO:0000313" key="4">
    <source>
        <dbReference type="Proteomes" id="UP001596004"/>
    </source>
</evidence>
<dbReference type="Gene3D" id="2.120.10.30">
    <property type="entry name" value="TolB, C-terminal domain"/>
    <property type="match status" value="1"/>
</dbReference>
<reference evidence="4" key="1">
    <citation type="journal article" date="2019" name="Int. J. Syst. Evol. Microbiol.">
        <title>The Global Catalogue of Microorganisms (GCM) 10K type strain sequencing project: providing services to taxonomists for standard genome sequencing and annotation.</title>
        <authorList>
            <consortium name="The Broad Institute Genomics Platform"/>
            <consortium name="The Broad Institute Genome Sequencing Center for Infectious Disease"/>
            <person name="Wu L."/>
            <person name="Ma J."/>
        </authorList>
    </citation>
    <scope>NUCLEOTIDE SEQUENCE [LARGE SCALE GENOMIC DNA]</scope>
    <source>
        <strain evidence="4">CGMCC 4.7132</strain>
    </source>
</reference>
<keyword evidence="2" id="KW-0472">Membrane</keyword>
<feature type="region of interest" description="Disordered" evidence="1">
    <location>
        <begin position="297"/>
        <end position="320"/>
    </location>
</feature>
<keyword evidence="4" id="KW-1185">Reference proteome</keyword>
<dbReference type="InterPro" id="IPR011042">
    <property type="entry name" value="6-blade_b-propeller_TolB-like"/>
</dbReference>
<dbReference type="EMBL" id="JBHSFP010000002">
    <property type="protein sequence ID" value="MFC4529983.1"/>
    <property type="molecule type" value="Genomic_DNA"/>
</dbReference>
<evidence type="ECO:0000256" key="1">
    <source>
        <dbReference type="SAM" id="MobiDB-lite"/>
    </source>
</evidence>